<dbReference type="SMART" id="SM00066">
    <property type="entry name" value="GAL4"/>
    <property type="match status" value="1"/>
</dbReference>
<protein>
    <recommendedName>
        <fullName evidence="11">Zn(2)-C6 fungal-type domain-containing protein</fullName>
    </recommendedName>
</protein>
<organism evidence="12 13">
    <name type="scientific">Capronia epimyces CBS 606.96</name>
    <dbReference type="NCBI Taxonomy" id="1182542"/>
    <lineage>
        <taxon>Eukaryota</taxon>
        <taxon>Fungi</taxon>
        <taxon>Dikarya</taxon>
        <taxon>Ascomycota</taxon>
        <taxon>Pezizomycotina</taxon>
        <taxon>Eurotiomycetes</taxon>
        <taxon>Chaetothyriomycetidae</taxon>
        <taxon>Chaetothyriales</taxon>
        <taxon>Herpotrichiellaceae</taxon>
        <taxon>Capronia</taxon>
    </lineage>
</organism>
<comment type="subcellular location">
    <subcellularLocation>
        <location evidence="1">Nucleus</location>
    </subcellularLocation>
</comment>
<evidence type="ECO:0000256" key="7">
    <source>
        <dbReference type="ARBA" id="ARBA00023125"/>
    </source>
</evidence>
<feature type="region of interest" description="Disordered" evidence="10">
    <location>
        <begin position="354"/>
        <end position="409"/>
    </location>
</feature>
<keyword evidence="6" id="KW-0805">Transcription regulation</keyword>
<dbReference type="PROSITE" id="PS50048">
    <property type="entry name" value="ZN2_CY6_FUNGAL_2"/>
    <property type="match status" value="1"/>
</dbReference>
<feature type="region of interest" description="Disordered" evidence="10">
    <location>
        <begin position="623"/>
        <end position="664"/>
    </location>
</feature>
<evidence type="ECO:0000259" key="11">
    <source>
        <dbReference type="PROSITE" id="PS50048"/>
    </source>
</evidence>
<dbReference type="GO" id="GO:0009267">
    <property type="term" value="P:cellular response to starvation"/>
    <property type="evidence" value="ECO:0007669"/>
    <property type="project" value="TreeGrafter"/>
</dbReference>
<evidence type="ECO:0000256" key="9">
    <source>
        <dbReference type="ARBA" id="ARBA00023242"/>
    </source>
</evidence>
<keyword evidence="5" id="KW-0862">Zinc</keyword>
<dbReference type="HOGENOM" id="CLU_010748_1_0_1"/>
<feature type="compositionally biased region" description="Polar residues" evidence="10">
    <location>
        <begin position="354"/>
        <end position="371"/>
    </location>
</feature>
<gene>
    <name evidence="12" type="ORF">A1O3_01790</name>
</gene>
<dbReference type="InterPro" id="IPR050335">
    <property type="entry name" value="ERT1_acuK_gluconeogen_tf"/>
</dbReference>
<feature type="region of interest" description="Disordered" evidence="10">
    <location>
        <begin position="521"/>
        <end position="562"/>
    </location>
</feature>
<dbReference type="Proteomes" id="UP000019478">
    <property type="component" value="Unassembled WGS sequence"/>
</dbReference>
<evidence type="ECO:0000256" key="8">
    <source>
        <dbReference type="ARBA" id="ARBA00023163"/>
    </source>
</evidence>
<feature type="compositionally biased region" description="Basic and acidic residues" evidence="10">
    <location>
        <begin position="29"/>
        <end position="39"/>
    </location>
</feature>
<dbReference type="eggNOG" id="ENOG502R1M5">
    <property type="taxonomic scope" value="Eukaryota"/>
</dbReference>
<evidence type="ECO:0000256" key="5">
    <source>
        <dbReference type="ARBA" id="ARBA00022833"/>
    </source>
</evidence>
<reference evidence="12 13" key="1">
    <citation type="submission" date="2013-03" db="EMBL/GenBank/DDBJ databases">
        <title>The Genome Sequence of Capronia epimyces CBS 606.96.</title>
        <authorList>
            <consortium name="The Broad Institute Genomics Platform"/>
            <person name="Cuomo C."/>
            <person name="de Hoog S."/>
            <person name="Gorbushina A."/>
            <person name="Walker B."/>
            <person name="Young S.K."/>
            <person name="Zeng Q."/>
            <person name="Gargeya S."/>
            <person name="Fitzgerald M."/>
            <person name="Haas B."/>
            <person name="Abouelleil A."/>
            <person name="Allen A.W."/>
            <person name="Alvarado L."/>
            <person name="Arachchi H.M."/>
            <person name="Berlin A.M."/>
            <person name="Chapman S.B."/>
            <person name="Gainer-Dewar J."/>
            <person name="Goldberg J."/>
            <person name="Griggs A."/>
            <person name="Gujja S."/>
            <person name="Hansen M."/>
            <person name="Howarth C."/>
            <person name="Imamovic A."/>
            <person name="Ireland A."/>
            <person name="Larimer J."/>
            <person name="McCowan C."/>
            <person name="Murphy C."/>
            <person name="Pearson M."/>
            <person name="Poon T.W."/>
            <person name="Priest M."/>
            <person name="Roberts A."/>
            <person name="Saif S."/>
            <person name="Shea T."/>
            <person name="Sisk P."/>
            <person name="Sykes S."/>
            <person name="Wortman J."/>
            <person name="Nusbaum C."/>
            <person name="Birren B."/>
        </authorList>
    </citation>
    <scope>NUCLEOTIDE SEQUENCE [LARGE SCALE GENOMIC DNA]</scope>
    <source>
        <strain evidence="12 13">CBS 606.96</strain>
    </source>
</reference>
<dbReference type="RefSeq" id="XP_007730123.1">
    <property type="nucleotide sequence ID" value="XM_007731933.1"/>
</dbReference>
<dbReference type="InterPro" id="IPR056751">
    <property type="entry name" value="PAS_13"/>
</dbReference>
<evidence type="ECO:0000256" key="3">
    <source>
        <dbReference type="ARBA" id="ARBA00022432"/>
    </source>
</evidence>
<name>W9YKY1_9EURO</name>
<proteinExistence type="inferred from homology"/>
<evidence type="ECO:0000256" key="10">
    <source>
        <dbReference type="SAM" id="MobiDB-lite"/>
    </source>
</evidence>
<feature type="region of interest" description="Disordered" evidence="10">
    <location>
        <begin position="1"/>
        <end position="58"/>
    </location>
</feature>
<dbReference type="PANTHER" id="PTHR47659:SF1">
    <property type="entry name" value="TRANSCRIPTION ACTIVATOR OF GLUCONEOGENESIS ERT1"/>
    <property type="match status" value="1"/>
</dbReference>
<keyword evidence="3" id="KW-0312">Gluconeogenesis</keyword>
<evidence type="ECO:0000256" key="2">
    <source>
        <dbReference type="ARBA" id="ARBA00010855"/>
    </source>
</evidence>
<dbReference type="STRING" id="1182542.W9YKY1"/>
<evidence type="ECO:0000313" key="13">
    <source>
        <dbReference type="Proteomes" id="UP000019478"/>
    </source>
</evidence>
<dbReference type="PANTHER" id="PTHR47659">
    <property type="entry name" value="ZN(II)2CYS6 TRANSCRIPTION FACTOR (EUROFUNG)-RELATED"/>
    <property type="match status" value="1"/>
</dbReference>
<dbReference type="GO" id="GO:0000981">
    <property type="term" value="F:DNA-binding transcription factor activity, RNA polymerase II-specific"/>
    <property type="evidence" value="ECO:0007669"/>
    <property type="project" value="InterPro"/>
</dbReference>
<dbReference type="InterPro" id="IPR001138">
    <property type="entry name" value="Zn2Cys6_DnaBD"/>
</dbReference>
<feature type="compositionally biased region" description="Polar residues" evidence="10">
    <location>
        <begin position="12"/>
        <end position="24"/>
    </location>
</feature>
<dbReference type="CDD" id="cd00067">
    <property type="entry name" value="GAL4"/>
    <property type="match status" value="1"/>
</dbReference>
<dbReference type="OrthoDB" id="2538135at2759"/>
<evidence type="ECO:0000256" key="1">
    <source>
        <dbReference type="ARBA" id="ARBA00004123"/>
    </source>
</evidence>
<dbReference type="GO" id="GO:0006094">
    <property type="term" value="P:gluconeogenesis"/>
    <property type="evidence" value="ECO:0007669"/>
    <property type="project" value="UniProtKB-KW"/>
</dbReference>
<keyword evidence="7" id="KW-0238">DNA-binding</keyword>
<dbReference type="Pfam" id="PF24990">
    <property type="entry name" value="PAS_13"/>
    <property type="match status" value="1"/>
</dbReference>
<dbReference type="SUPFAM" id="SSF57701">
    <property type="entry name" value="Zn2/Cys6 DNA-binding domain"/>
    <property type="match status" value="1"/>
</dbReference>
<comment type="caution">
    <text evidence="12">The sequence shown here is derived from an EMBL/GenBank/DDBJ whole genome shotgun (WGS) entry which is preliminary data.</text>
</comment>
<dbReference type="EMBL" id="AMGY01000001">
    <property type="protein sequence ID" value="EXJ93233.1"/>
    <property type="molecule type" value="Genomic_DNA"/>
</dbReference>
<keyword evidence="4" id="KW-0479">Metal-binding</keyword>
<evidence type="ECO:0000256" key="4">
    <source>
        <dbReference type="ARBA" id="ARBA00022723"/>
    </source>
</evidence>
<dbReference type="GeneID" id="19165923"/>
<keyword evidence="13" id="KW-1185">Reference proteome</keyword>
<feature type="domain" description="Zn(2)-C6 fungal-type" evidence="11">
    <location>
        <begin position="63"/>
        <end position="92"/>
    </location>
</feature>
<evidence type="ECO:0000313" key="12">
    <source>
        <dbReference type="EMBL" id="EXJ93233.1"/>
    </source>
</evidence>
<keyword evidence="9" id="KW-0539">Nucleus</keyword>
<sequence length="708" mass="77331">MTASDVEDGHSRSASPDDSGTEQVLDNMAEPHPKNDKPKQPNGSQSANAKDPSRPRRKKARRACYACQRAHLTCGDERPCQRCIKRGLQDACQDGVRKKAKYLHDAPNEALMPGVGGSLFSHPAPERNSTMASDTSSQQTFFQQPQPFNNFHTPAHMPPPMLQERSMSSTSFTQQSPLNTNFTGVGSQVPLHSPIVGHDQTAAANNLTNGGWPGALFDDPTMFNFDLASMNFGNHYGALEFGMLGHMATNAGETPPSDTATQRGSITQPYRMPLGSFSESPTARQQFYGDTIMSDWTNGNNDPYSAQGRLMAPNAFAIESSAAHWTSPDTNDTPNNAVKFEDSPMLTSPAIQVPTSLDVSGTGNPSSNNVDNRNRQPPMISTPQLKAKSQLPVKSLKRPRDPSSIYTTVTSPHPYTSGFHRCIAYLQRRFAAQPSKTLAIAKAMASIRPSFIATTKTLNREDLIFMEKCFQRTLWEYEGFIEGVGTPTIVARRTGEVAAVGKEFQILTGWTKSVLLGRSPNLNVNRGQTGQTPAGGSGTTTARATGFNTPTRGSAQDAENDEKRAQPVFLAELLDDDSVVQFYEDFARLAFGDSRGSVMGRGKLLKYRTKDDEITQNLHAEAEARHEEGKQSNGVDPRRPEHPLARRPGEMKKDGISGEKGMQKLGSADGKVECTYCWTVKRDVFDIPMLIVMNVSAPLQPVPTSVPY</sequence>
<dbReference type="InterPro" id="IPR036864">
    <property type="entry name" value="Zn2-C6_fun-type_DNA-bd_sf"/>
</dbReference>
<dbReference type="GO" id="GO:0005634">
    <property type="term" value="C:nucleus"/>
    <property type="evidence" value="ECO:0007669"/>
    <property type="project" value="UniProtKB-SubCell"/>
</dbReference>
<dbReference type="AlphaFoldDB" id="W9YKY1"/>
<comment type="similarity">
    <text evidence="2">Belongs to the ERT1/acuK family.</text>
</comment>
<feature type="compositionally biased region" description="Basic and acidic residues" evidence="10">
    <location>
        <begin position="623"/>
        <end position="657"/>
    </location>
</feature>
<accession>W9YKY1</accession>
<evidence type="ECO:0000256" key="6">
    <source>
        <dbReference type="ARBA" id="ARBA00023015"/>
    </source>
</evidence>
<dbReference type="GO" id="GO:0000977">
    <property type="term" value="F:RNA polymerase II transcription regulatory region sequence-specific DNA binding"/>
    <property type="evidence" value="ECO:0007669"/>
    <property type="project" value="TreeGrafter"/>
</dbReference>
<keyword evidence="8" id="KW-0804">Transcription</keyword>
<dbReference type="GO" id="GO:0008270">
    <property type="term" value="F:zinc ion binding"/>
    <property type="evidence" value="ECO:0007669"/>
    <property type="project" value="InterPro"/>
</dbReference>